<evidence type="ECO:0008006" key="4">
    <source>
        <dbReference type="Google" id="ProtNLM"/>
    </source>
</evidence>
<accession>A0ABD8B857</accession>
<protein>
    <recommendedName>
        <fullName evidence="4">DUF4175 domain-containing protein</fullName>
    </recommendedName>
</protein>
<organism evidence="2 3">
    <name type="scientific">Conchiformibius kuhniae</name>
    <dbReference type="NCBI Taxonomy" id="211502"/>
    <lineage>
        <taxon>Bacteria</taxon>
        <taxon>Pseudomonadati</taxon>
        <taxon>Pseudomonadota</taxon>
        <taxon>Betaproteobacteria</taxon>
        <taxon>Neisseriales</taxon>
        <taxon>Neisseriaceae</taxon>
        <taxon>Conchiformibius</taxon>
    </lineage>
</organism>
<keyword evidence="3" id="KW-1185">Reference proteome</keyword>
<dbReference type="RefSeq" id="WP_027009893.1">
    <property type="nucleotide sequence ID" value="NZ_CP091521.1"/>
</dbReference>
<gene>
    <name evidence="2" type="ORF">LVJ77_12215</name>
</gene>
<keyword evidence="1" id="KW-0472">Membrane</keyword>
<feature type="transmembrane region" description="Helical" evidence="1">
    <location>
        <begin position="60"/>
        <end position="77"/>
    </location>
</feature>
<dbReference type="AlphaFoldDB" id="A0ABD8B857"/>
<evidence type="ECO:0000313" key="3">
    <source>
        <dbReference type="Proteomes" id="UP000831534"/>
    </source>
</evidence>
<dbReference type="Proteomes" id="UP000831534">
    <property type="component" value="Chromosome"/>
</dbReference>
<evidence type="ECO:0000256" key="1">
    <source>
        <dbReference type="SAM" id="Phobius"/>
    </source>
</evidence>
<proteinExistence type="predicted"/>
<dbReference type="KEGG" id="ckh:LVJ77_12215"/>
<name>A0ABD8B857_9NEIS</name>
<keyword evidence="1" id="KW-0812">Transmembrane</keyword>
<feature type="transmembrane region" description="Helical" evidence="1">
    <location>
        <begin position="97"/>
        <end position="119"/>
    </location>
</feature>
<dbReference type="EMBL" id="CP091521">
    <property type="protein sequence ID" value="XHH50183.1"/>
    <property type="molecule type" value="Genomic_DNA"/>
</dbReference>
<feature type="transmembrane region" description="Helical" evidence="1">
    <location>
        <begin position="7"/>
        <end position="25"/>
    </location>
</feature>
<sequence>MLSKPEEVIMAVLAAVWVVLTYFLAGWTGAAAKYVLLITAFSGVWAVLAFLLWKTGWAGRLWPVLAGGLVACWWPFLDWFAVRGIVSQKGGALVVAAPWYASWGFKLLLSLAVTAAGYWHKWRLARKAKF</sequence>
<evidence type="ECO:0000313" key="2">
    <source>
        <dbReference type="EMBL" id="XHH50183.1"/>
    </source>
</evidence>
<feature type="transmembrane region" description="Helical" evidence="1">
    <location>
        <begin position="31"/>
        <end position="53"/>
    </location>
</feature>
<reference evidence="2 3" key="1">
    <citation type="journal article" date="2022" name="Res Sq">
        <title>Evolution of multicellular longitudinally dividing oral cavity symbionts (Neisseriaceae).</title>
        <authorList>
            <person name="Nyongesa S."/>
            <person name="Weber P."/>
            <person name="Bernet E."/>
            <person name="Pullido F."/>
            <person name="Nieckarz M."/>
            <person name="Delaby M."/>
            <person name="Nieves C."/>
            <person name="Viehboeck T."/>
            <person name="Krause N."/>
            <person name="Rivera-Millot A."/>
            <person name="Nakamura A."/>
            <person name="Vischer N."/>
            <person name="VanNieuwenhze M."/>
            <person name="Brun Y."/>
            <person name="Cava F."/>
            <person name="Bulgheresi S."/>
            <person name="Veyrier F."/>
        </authorList>
    </citation>
    <scope>NUCLEOTIDE SEQUENCE [LARGE SCALE GENOMIC DNA]</scope>
    <source>
        <strain evidence="2 3">17694</strain>
    </source>
</reference>
<keyword evidence="1" id="KW-1133">Transmembrane helix</keyword>